<dbReference type="Proteomes" id="UP000658733">
    <property type="component" value="Unassembled WGS sequence"/>
</dbReference>
<sequence>MLSDWEQNALGLAGLDGESPLSEIFLKILNEENFIISDNETDLITITVNNSNKKILEDIYSGVVKSIIEGDNFTYKGATSSDNSGCYHDDLTNNIHNGLSSFFGSDQAPDAANLDGAALIGIGLAALGPLGWGIGGAIIIAGIASYAYGSGMFEDPGDVSNQADFVSSVDLSFAAREMGTVPAKVAISSSYRSVVKYDTTKRGYKVILEEGVFKRGGMNSLTKSLIEEYFQNKVQGYFINKIVGAWG</sequence>
<organism evidence="1 2">
    <name type="scientific">Methanobrevibacter arboriphilus</name>
    <dbReference type="NCBI Taxonomy" id="39441"/>
    <lineage>
        <taxon>Archaea</taxon>
        <taxon>Methanobacteriati</taxon>
        <taxon>Methanobacteriota</taxon>
        <taxon>Methanomada group</taxon>
        <taxon>Methanobacteria</taxon>
        <taxon>Methanobacteriales</taxon>
        <taxon>Methanobacteriaceae</taxon>
        <taxon>Methanobrevibacter</taxon>
    </lineage>
</organism>
<reference evidence="1" key="1">
    <citation type="submission" date="2020-10" db="EMBL/GenBank/DDBJ databases">
        <title>Dehalococcoides mccartyi of a TCE/Cr reducing biochatode.</title>
        <authorList>
            <person name="Matturro B."/>
        </authorList>
    </citation>
    <scope>NUCLEOTIDE SEQUENCE</scope>
    <source>
        <strain evidence="1">Bin4</strain>
    </source>
</reference>
<evidence type="ECO:0000313" key="2">
    <source>
        <dbReference type="Proteomes" id="UP000658733"/>
    </source>
</evidence>
<evidence type="ECO:0000313" key="1">
    <source>
        <dbReference type="EMBL" id="MBF4469088.1"/>
    </source>
</evidence>
<dbReference type="EMBL" id="JADIIN010000056">
    <property type="protein sequence ID" value="MBF4469088.1"/>
    <property type="molecule type" value="Genomic_DNA"/>
</dbReference>
<proteinExistence type="predicted"/>
<comment type="caution">
    <text evidence="1">The sequence shown here is derived from an EMBL/GenBank/DDBJ whole genome shotgun (WGS) entry which is preliminary data.</text>
</comment>
<dbReference type="AlphaFoldDB" id="A0A843ANK9"/>
<gene>
    <name evidence="1" type="ORF">ISP01_06755</name>
</gene>
<accession>A0A843ANK9</accession>
<dbReference type="RefSeq" id="WP_278523308.1">
    <property type="nucleotide sequence ID" value="NZ_JADIIN010000056.1"/>
</dbReference>
<name>A0A843ANK9_METAZ</name>
<protein>
    <submittedName>
        <fullName evidence="1">Uncharacterized protein</fullName>
    </submittedName>
</protein>